<dbReference type="KEGG" id="vie:OL234_07785"/>
<evidence type="ECO:0000313" key="3">
    <source>
        <dbReference type="Proteomes" id="UP001179647"/>
    </source>
</evidence>
<proteinExistence type="predicted"/>
<sequence length="231" mass="25226">MYGAMNLIWDKTYIFILIGMLLSFLASNYVTSTFKKYSGIRNKRGYTGIDAAQMVLKVSNVQGVSVRAISGQLTDNYNSGNKVLSLSEPVANVQSVAAVGVAAHECGHAVQDAVDYVPLRLRAALVPIANFGSSISFPLIMAGVFFGQFLINIGILCFSVAFLFQIVTLPVEFNASRRALNILEETEMLDEEEMTMAKHVLFAAALTYVASAVSVLLQLLRLVILFGDRRD</sequence>
<keyword evidence="1" id="KW-0812">Transmembrane</keyword>
<dbReference type="PANTHER" id="PTHR36434:SF1">
    <property type="entry name" value="MEMBRANE PROTEASE YUGP-RELATED"/>
    <property type="match status" value="1"/>
</dbReference>
<keyword evidence="3" id="KW-1185">Reference proteome</keyword>
<reference evidence="2" key="1">
    <citation type="submission" date="2022-10" db="EMBL/GenBank/DDBJ databases">
        <title>Vagococcus sp. isolated from poultry meat.</title>
        <authorList>
            <person name="Johansson P."/>
            <person name="Bjorkroth J."/>
        </authorList>
    </citation>
    <scope>NUCLEOTIDE SEQUENCE</scope>
    <source>
        <strain evidence="2">STAA11</strain>
    </source>
</reference>
<dbReference type="AlphaFoldDB" id="A0AAF0CTV5"/>
<accession>A0AAF0CTV5</accession>
<dbReference type="Proteomes" id="UP001179647">
    <property type="component" value="Chromosome"/>
</dbReference>
<dbReference type="EMBL" id="CP110232">
    <property type="protein sequence ID" value="WEG72875.1"/>
    <property type="molecule type" value="Genomic_DNA"/>
</dbReference>
<keyword evidence="1" id="KW-1133">Transmembrane helix</keyword>
<feature type="transmembrane region" description="Helical" evidence="1">
    <location>
        <begin position="12"/>
        <end position="31"/>
    </location>
</feature>
<dbReference type="InterPro" id="IPR007395">
    <property type="entry name" value="Zn_peptidase_2"/>
</dbReference>
<dbReference type="RefSeq" id="WP_275468678.1">
    <property type="nucleotide sequence ID" value="NZ_CP110232.1"/>
</dbReference>
<keyword evidence="1" id="KW-0472">Membrane</keyword>
<gene>
    <name evidence="2" type="ORF">OL234_07785</name>
</gene>
<organism evidence="2 3">
    <name type="scientific">Vagococcus intermedius</name>
    <dbReference type="NCBI Taxonomy" id="2991418"/>
    <lineage>
        <taxon>Bacteria</taxon>
        <taxon>Bacillati</taxon>
        <taxon>Bacillota</taxon>
        <taxon>Bacilli</taxon>
        <taxon>Lactobacillales</taxon>
        <taxon>Enterococcaceae</taxon>
        <taxon>Vagococcus</taxon>
    </lineage>
</organism>
<feature type="transmembrane region" description="Helical" evidence="1">
    <location>
        <begin position="200"/>
        <end position="226"/>
    </location>
</feature>
<dbReference type="PANTHER" id="PTHR36434">
    <property type="entry name" value="MEMBRANE PROTEASE YUGP-RELATED"/>
    <property type="match status" value="1"/>
</dbReference>
<dbReference type="Pfam" id="PF04298">
    <property type="entry name" value="Zn_peptidase_2"/>
    <property type="match status" value="1"/>
</dbReference>
<evidence type="ECO:0000313" key="2">
    <source>
        <dbReference type="EMBL" id="WEG72875.1"/>
    </source>
</evidence>
<evidence type="ECO:0000256" key="1">
    <source>
        <dbReference type="SAM" id="Phobius"/>
    </source>
</evidence>
<feature type="transmembrane region" description="Helical" evidence="1">
    <location>
        <begin position="139"/>
        <end position="164"/>
    </location>
</feature>
<protein>
    <submittedName>
        <fullName evidence="2">Zinc metallopeptidase</fullName>
    </submittedName>
</protein>
<name>A0AAF0CTV5_9ENTE</name>